<evidence type="ECO:0008006" key="4">
    <source>
        <dbReference type="Google" id="ProtNLM"/>
    </source>
</evidence>
<organism evidence="2 3">
    <name type="scientific">Candidatus Woykebacteria bacterium RIFCSPHIGHO2_01_FULL_39_12</name>
    <dbReference type="NCBI Taxonomy" id="1802599"/>
    <lineage>
        <taxon>Bacteria</taxon>
        <taxon>Candidatus Woykeibacteriota</taxon>
    </lineage>
</organism>
<keyword evidence="1" id="KW-1133">Transmembrane helix</keyword>
<keyword evidence="1" id="KW-0472">Membrane</keyword>
<name>A0A1G1WKN8_9BACT</name>
<comment type="caution">
    <text evidence="2">The sequence shown here is derived from an EMBL/GenBank/DDBJ whole genome shotgun (WGS) entry which is preliminary data.</text>
</comment>
<evidence type="ECO:0000256" key="1">
    <source>
        <dbReference type="SAM" id="Phobius"/>
    </source>
</evidence>
<evidence type="ECO:0000313" key="3">
    <source>
        <dbReference type="Proteomes" id="UP000177900"/>
    </source>
</evidence>
<protein>
    <recommendedName>
        <fullName evidence="4">YtxH domain-containing protein</fullName>
    </recommendedName>
</protein>
<sequence length="95" mass="11152">MVSNNNNHETNESHFYKGLFFGLLLGIGAVWFMRTETGKKLKDKLQKQGDDMSENLKRKIDAALGEEFIEDELDEDELEKEKKPSLRKRFFKKIN</sequence>
<dbReference type="EMBL" id="MHCV01000001">
    <property type="protein sequence ID" value="OGY28151.1"/>
    <property type="molecule type" value="Genomic_DNA"/>
</dbReference>
<feature type="transmembrane region" description="Helical" evidence="1">
    <location>
        <begin position="15"/>
        <end position="33"/>
    </location>
</feature>
<evidence type="ECO:0000313" key="2">
    <source>
        <dbReference type="EMBL" id="OGY28151.1"/>
    </source>
</evidence>
<accession>A0A1G1WKN8</accession>
<dbReference type="Proteomes" id="UP000177900">
    <property type="component" value="Unassembled WGS sequence"/>
</dbReference>
<gene>
    <name evidence="2" type="ORF">A2864_02340</name>
</gene>
<dbReference type="AlphaFoldDB" id="A0A1G1WKN8"/>
<keyword evidence="1" id="KW-0812">Transmembrane</keyword>
<proteinExistence type="predicted"/>
<reference evidence="2 3" key="1">
    <citation type="journal article" date="2016" name="Nat. Commun.">
        <title>Thousands of microbial genomes shed light on interconnected biogeochemical processes in an aquifer system.</title>
        <authorList>
            <person name="Anantharaman K."/>
            <person name="Brown C.T."/>
            <person name="Hug L.A."/>
            <person name="Sharon I."/>
            <person name="Castelle C.J."/>
            <person name="Probst A.J."/>
            <person name="Thomas B.C."/>
            <person name="Singh A."/>
            <person name="Wilkins M.J."/>
            <person name="Karaoz U."/>
            <person name="Brodie E.L."/>
            <person name="Williams K.H."/>
            <person name="Hubbard S.S."/>
            <person name="Banfield J.F."/>
        </authorList>
    </citation>
    <scope>NUCLEOTIDE SEQUENCE [LARGE SCALE GENOMIC DNA]</scope>
</reference>